<dbReference type="PANTHER" id="PTHR44169:SF6">
    <property type="entry name" value="NADPH-DEPENDENT 1-ACYLDIHYDROXYACETONE PHOSPHATE REDUCTASE"/>
    <property type="match status" value="1"/>
</dbReference>
<evidence type="ECO:0000256" key="3">
    <source>
        <dbReference type="ARBA" id="ARBA00023002"/>
    </source>
</evidence>
<dbReference type="PRINTS" id="PR00080">
    <property type="entry name" value="SDRFAMILY"/>
</dbReference>
<comment type="similarity">
    <text evidence="1 4">Belongs to the short-chain dehydrogenases/reductases (SDR) family.</text>
</comment>
<evidence type="ECO:0000256" key="2">
    <source>
        <dbReference type="ARBA" id="ARBA00022857"/>
    </source>
</evidence>
<keyword evidence="3" id="KW-0560">Oxidoreductase</keyword>
<dbReference type="HOGENOM" id="CLU_010194_2_9_1"/>
<dbReference type="InterPro" id="IPR002347">
    <property type="entry name" value="SDR_fam"/>
</dbReference>
<evidence type="ECO:0000313" key="5">
    <source>
        <dbReference type="EMBL" id="KFX44007.1"/>
    </source>
</evidence>
<dbReference type="GO" id="GO:0000140">
    <property type="term" value="F:acylglycerone-phosphate reductase (NADP+) activity"/>
    <property type="evidence" value="ECO:0007669"/>
    <property type="project" value="TreeGrafter"/>
</dbReference>
<evidence type="ECO:0000256" key="4">
    <source>
        <dbReference type="RuleBase" id="RU000363"/>
    </source>
</evidence>
<keyword evidence="2" id="KW-0521">NADP</keyword>
<comment type="caution">
    <text evidence="5">The sequence shown here is derived from an EMBL/GenBank/DDBJ whole genome shotgun (WGS) entry which is preliminary data.</text>
</comment>
<dbReference type="InterPro" id="IPR036291">
    <property type="entry name" value="NAD(P)-bd_dom_sf"/>
</dbReference>
<dbReference type="EMBL" id="JPOX01000031">
    <property type="protein sequence ID" value="KFX44007.1"/>
    <property type="molecule type" value="Genomic_DNA"/>
</dbReference>
<dbReference type="SUPFAM" id="SSF51735">
    <property type="entry name" value="NAD(P)-binding Rossmann-fold domains"/>
    <property type="match status" value="1"/>
</dbReference>
<dbReference type="GO" id="GO:0004806">
    <property type="term" value="F:triacylglycerol lipase activity"/>
    <property type="evidence" value="ECO:0007669"/>
    <property type="project" value="TreeGrafter"/>
</dbReference>
<name>A0A093UUT4_TALMA</name>
<organism evidence="5">
    <name type="scientific">Talaromyces marneffei PM1</name>
    <dbReference type="NCBI Taxonomy" id="1077442"/>
    <lineage>
        <taxon>Eukaryota</taxon>
        <taxon>Fungi</taxon>
        <taxon>Dikarya</taxon>
        <taxon>Ascomycota</taxon>
        <taxon>Pezizomycotina</taxon>
        <taxon>Eurotiomycetes</taxon>
        <taxon>Eurotiomycetidae</taxon>
        <taxon>Eurotiales</taxon>
        <taxon>Trichocomaceae</taxon>
        <taxon>Talaromyces</taxon>
        <taxon>Talaromyces sect. Talaromyces</taxon>
    </lineage>
</organism>
<dbReference type="AlphaFoldDB" id="A0A093UUT4"/>
<accession>A0A093UUT4</accession>
<dbReference type="PRINTS" id="PR00081">
    <property type="entry name" value="GDHRDH"/>
</dbReference>
<proteinExistence type="inferred from homology"/>
<dbReference type="PROSITE" id="PS00061">
    <property type="entry name" value="ADH_SHORT"/>
    <property type="match status" value="1"/>
</dbReference>
<sequence length="284" mass="30575">MREKTVLITGCSQGGIGASLVRAFHSRGYHVFATLRNKSKAEPLFLQSENISVVDLEITSRESIRACAEYVAQRTGGSLDVLINNAGMGLCSPLLDTDIDEAKKVYDLNVWGVLAMTQAFAPMLVQAKGTVCNISSIAACFTFAWSGIYNSSKAATALLSETLRLELSPLGVRVITAMVGAVNTQFFADRRDLTLPAESFYQPIHDKIARENKGLQYTTSMKQDVDVFAKNLVNDVVGGKSGLVWRGKSSSMSWLACAVVPGSVLTSMMNGNKGLDELGRAHGP</sequence>
<reference key="1">
    <citation type="journal article" date="2014" name="PLoS Genet.">
        <title>Signature Gene Expression Reveals Novel Clues to the Molecular Mechanisms of Dimorphic Transition in Penicillium marneffei.</title>
        <authorList>
            <person name="Yang E."/>
            <person name="Wang G."/>
            <person name="Cai J."/>
            <person name="Woo P.C."/>
            <person name="Lau S.K."/>
            <person name="Yuen K.-Y."/>
            <person name="Chow W.-N."/>
            <person name="Lin X."/>
        </authorList>
    </citation>
    <scope>NUCLEOTIDE SEQUENCE [LARGE SCALE GENOMIC DNA]</scope>
    <source>
        <strain>PM1</strain>
    </source>
</reference>
<dbReference type="GO" id="GO:0005811">
    <property type="term" value="C:lipid droplet"/>
    <property type="evidence" value="ECO:0007669"/>
    <property type="project" value="TreeGrafter"/>
</dbReference>
<dbReference type="eggNOG" id="KOG1209">
    <property type="taxonomic scope" value="Eukaryota"/>
</dbReference>
<gene>
    <name evidence="5" type="ORF">GQ26_0310710</name>
</gene>
<dbReference type="InterPro" id="IPR020904">
    <property type="entry name" value="Sc_DH/Rdtase_CS"/>
</dbReference>
<evidence type="ECO:0000256" key="1">
    <source>
        <dbReference type="ARBA" id="ARBA00006484"/>
    </source>
</evidence>
<dbReference type="Gene3D" id="3.40.50.720">
    <property type="entry name" value="NAD(P)-binding Rossmann-like Domain"/>
    <property type="match status" value="1"/>
</dbReference>
<dbReference type="GO" id="GO:0005783">
    <property type="term" value="C:endoplasmic reticulum"/>
    <property type="evidence" value="ECO:0007669"/>
    <property type="project" value="TreeGrafter"/>
</dbReference>
<dbReference type="GO" id="GO:0019433">
    <property type="term" value="P:triglyceride catabolic process"/>
    <property type="evidence" value="ECO:0007669"/>
    <property type="project" value="TreeGrafter"/>
</dbReference>
<dbReference type="GO" id="GO:0006654">
    <property type="term" value="P:phosphatidic acid biosynthetic process"/>
    <property type="evidence" value="ECO:0007669"/>
    <property type="project" value="TreeGrafter"/>
</dbReference>
<reference evidence="5" key="2">
    <citation type="journal article" date="2014" name="PLoS Genet.">
        <title>Signature gene expression reveals novel clues to the molecular mechanisms of dimorphic transition in Penicillium marneffei.</title>
        <authorList>
            <person name="Yang E."/>
            <person name="Wang G."/>
            <person name="Cai J."/>
            <person name="Woo P.C."/>
            <person name="Lau S.K."/>
            <person name="Yuen K.-Y."/>
            <person name="Chow W.-N."/>
            <person name="Lin X."/>
        </authorList>
    </citation>
    <scope>NUCLEOTIDE SEQUENCE</scope>
    <source>
        <strain evidence="5">PM1</strain>
    </source>
</reference>
<dbReference type="PANTHER" id="PTHR44169">
    <property type="entry name" value="NADPH-DEPENDENT 1-ACYLDIHYDROXYACETONE PHOSPHATE REDUCTASE"/>
    <property type="match status" value="1"/>
</dbReference>
<protein>
    <submittedName>
        <fullName evidence="5">NADPH-dependent 1-acyldihydroxyacetone phosphate reductase</fullName>
    </submittedName>
</protein>
<dbReference type="Pfam" id="PF00106">
    <property type="entry name" value="adh_short"/>
    <property type="match status" value="1"/>
</dbReference>
<dbReference type="CDD" id="cd05374">
    <property type="entry name" value="17beta-HSD-like_SDR_c"/>
    <property type="match status" value="1"/>
</dbReference>